<protein>
    <recommendedName>
        <fullName evidence="5">DUF3987 domain-containing protein</fullName>
    </recommendedName>
</protein>
<dbReference type="RefSeq" id="WP_008480582.1">
    <property type="nucleotide sequence ID" value="NZ_CAGS01000464.1"/>
</dbReference>
<dbReference type="AlphaFoldDB" id="I4ELM2"/>
<proteinExistence type="predicted"/>
<sequence length="623" mass="68997">MAVAHRDDGPPVDRDNPVYQNAYQQQLADMAGLDDDALVDTEEAACAAWRDQQYDASASESYRLILRARADACAHARALRANGRMKAREADGLPPVELVKPGRPAAEPEPEEPAWPAEPGALPELDRVPTLPAQMIPQPLRAWLVDAAARTCQPLEMVVIPAVVGLGAVIGRAVAIRPNRFDDFTAVPNFWGAVIARPGWMKSNAVDEAMSPLKRLAAKARETAEEAGKQEEVGRAILEAEIDGLKKQMAAAAKKRESLDALGKELAAKQQELRDLRTTERRYYTQDATIEKLAELLRDNPRGLLILRDELAGWLRTLDKPGREGDREFYLEAWNGTVRDYTTDRIGRGTVHIPALTVSICGGIQPGKLSAYIADAQDGQDGDDGLLQRFRLMIWPDALPTWKQPDRYPDREARRTAYAVFERLDNLDTLEIGATQEDEREIPYLRFTKAAQATWDTWRDTLEHRLRGDELADMPAFESHLAKYRSLMPALALLFHVVDLVAVDANPKASKGVDESSARLAAAWCDFLEAHARKVYGEETSPGVSGAHALARHIRAGDVKDGATVRDVYRHQWSNIRTPRQVEQALAVLSEAGWVRVESVATGGRSSEVIHIHPALREGEKKS</sequence>
<evidence type="ECO:0000313" key="4">
    <source>
        <dbReference type="Proteomes" id="UP000004221"/>
    </source>
</evidence>
<evidence type="ECO:0000256" key="2">
    <source>
        <dbReference type="SAM" id="MobiDB-lite"/>
    </source>
</evidence>
<evidence type="ECO:0000256" key="1">
    <source>
        <dbReference type="SAM" id="Coils"/>
    </source>
</evidence>
<dbReference type="Proteomes" id="UP000004221">
    <property type="component" value="Unassembled WGS sequence"/>
</dbReference>
<evidence type="ECO:0008006" key="5">
    <source>
        <dbReference type="Google" id="ProtNLM"/>
    </source>
</evidence>
<feature type="region of interest" description="Disordered" evidence="2">
    <location>
        <begin position="94"/>
        <end position="121"/>
    </location>
</feature>
<organism evidence="3 4">
    <name type="scientific">Nitrolancea hollandica Lb</name>
    <dbReference type="NCBI Taxonomy" id="1129897"/>
    <lineage>
        <taxon>Bacteria</taxon>
        <taxon>Pseudomonadati</taxon>
        <taxon>Thermomicrobiota</taxon>
        <taxon>Thermomicrobia</taxon>
        <taxon>Sphaerobacterales</taxon>
        <taxon>Sphaerobacterineae</taxon>
        <taxon>Sphaerobacteraceae</taxon>
        <taxon>Nitrolancea</taxon>
    </lineage>
</organism>
<dbReference type="Pfam" id="PF13148">
    <property type="entry name" value="DUF3987"/>
    <property type="match status" value="1"/>
</dbReference>
<keyword evidence="1" id="KW-0175">Coiled coil</keyword>
<dbReference type="InterPro" id="IPR025048">
    <property type="entry name" value="DUF3987"/>
</dbReference>
<reference evidence="3 4" key="1">
    <citation type="journal article" date="2012" name="ISME J.">
        <title>Nitrification expanded: discovery, physiology and genomics of a nitrite-oxidizing bacterium from the phylum Chloroflexi.</title>
        <authorList>
            <person name="Sorokin D.Y."/>
            <person name="Lucker S."/>
            <person name="Vejmelkova D."/>
            <person name="Kostrikina N.A."/>
            <person name="Kleerebezem R."/>
            <person name="Rijpstra W.I."/>
            <person name="Damste J.S."/>
            <person name="Le Paslier D."/>
            <person name="Muyzer G."/>
            <person name="Wagner M."/>
            <person name="van Loosdrecht M.C."/>
            <person name="Daims H."/>
        </authorList>
    </citation>
    <scope>NUCLEOTIDE SEQUENCE [LARGE SCALE GENOMIC DNA]</scope>
    <source>
        <strain evidence="4">none</strain>
    </source>
</reference>
<feature type="coiled-coil region" evidence="1">
    <location>
        <begin position="235"/>
        <end position="279"/>
    </location>
</feature>
<name>I4ELM2_9BACT</name>
<dbReference type="EMBL" id="CAGS01000464">
    <property type="protein sequence ID" value="CCF85584.1"/>
    <property type="molecule type" value="Genomic_DNA"/>
</dbReference>
<evidence type="ECO:0000313" key="3">
    <source>
        <dbReference type="EMBL" id="CCF85584.1"/>
    </source>
</evidence>
<keyword evidence="4" id="KW-1185">Reference proteome</keyword>
<accession>I4ELM2</accession>
<dbReference type="OrthoDB" id="2781056at2"/>
<comment type="caution">
    <text evidence="3">The sequence shown here is derived from an EMBL/GenBank/DDBJ whole genome shotgun (WGS) entry which is preliminary data.</text>
</comment>
<gene>
    <name evidence="3" type="ORF">NITHO_5160028</name>
</gene>